<dbReference type="GO" id="GO:0000422">
    <property type="term" value="P:autophagy of mitochondrion"/>
    <property type="evidence" value="ECO:0007669"/>
    <property type="project" value="TreeGrafter"/>
</dbReference>
<evidence type="ECO:0000256" key="5">
    <source>
        <dbReference type="ARBA" id="ARBA00022448"/>
    </source>
</evidence>
<evidence type="ECO:0000256" key="4">
    <source>
        <dbReference type="ARBA" id="ARBA00012513"/>
    </source>
</evidence>
<dbReference type="GO" id="GO:0010506">
    <property type="term" value="P:regulation of autophagy"/>
    <property type="evidence" value="ECO:0007669"/>
    <property type="project" value="InterPro"/>
</dbReference>
<evidence type="ECO:0000256" key="17">
    <source>
        <dbReference type="ARBA" id="ARBA00048679"/>
    </source>
</evidence>
<evidence type="ECO:0000256" key="11">
    <source>
        <dbReference type="ARBA" id="ARBA00022840"/>
    </source>
</evidence>
<keyword evidence="8" id="KW-0808">Transferase</keyword>
<feature type="compositionally biased region" description="Basic and acidic residues" evidence="20">
    <location>
        <begin position="339"/>
        <end position="359"/>
    </location>
</feature>
<evidence type="ECO:0000256" key="18">
    <source>
        <dbReference type="ARBA" id="ARBA00060750"/>
    </source>
</evidence>
<evidence type="ECO:0000256" key="8">
    <source>
        <dbReference type="ARBA" id="ARBA00022679"/>
    </source>
</evidence>
<keyword evidence="12" id="KW-0653">Protein transport</keyword>
<dbReference type="InterPro" id="IPR022708">
    <property type="entry name" value="Atg1-like_tMIT"/>
</dbReference>
<keyword evidence="6" id="KW-0963">Cytoplasm</keyword>
<dbReference type="SUPFAM" id="SSF56112">
    <property type="entry name" value="Protein kinase-like (PK-like)"/>
    <property type="match status" value="1"/>
</dbReference>
<dbReference type="GO" id="GO:0005524">
    <property type="term" value="F:ATP binding"/>
    <property type="evidence" value="ECO:0007669"/>
    <property type="project" value="UniProtKB-UniRule"/>
</dbReference>
<dbReference type="FunFam" id="3.30.200.20:FF:000042">
    <property type="entry name" value="Aurora kinase A"/>
    <property type="match status" value="1"/>
</dbReference>
<keyword evidence="7" id="KW-0723">Serine/threonine-protein kinase</keyword>
<dbReference type="GO" id="GO:0034727">
    <property type="term" value="P:piecemeal microautophagy of the nucleus"/>
    <property type="evidence" value="ECO:0007669"/>
    <property type="project" value="TreeGrafter"/>
</dbReference>
<dbReference type="EC" id="2.7.11.1" evidence="4"/>
<evidence type="ECO:0000256" key="2">
    <source>
        <dbReference type="ARBA" id="ARBA00004623"/>
    </source>
</evidence>
<name>A0AAJ0HLU5_9PEZI</name>
<comment type="catalytic activity">
    <reaction evidence="16">
        <text>L-threonyl-[protein] + ATP = O-phospho-L-threonyl-[protein] + ADP + H(+)</text>
        <dbReference type="Rhea" id="RHEA:46608"/>
        <dbReference type="Rhea" id="RHEA-COMP:11060"/>
        <dbReference type="Rhea" id="RHEA-COMP:11605"/>
        <dbReference type="ChEBI" id="CHEBI:15378"/>
        <dbReference type="ChEBI" id="CHEBI:30013"/>
        <dbReference type="ChEBI" id="CHEBI:30616"/>
        <dbReference type="ChEBI" id="CHEBI:61977"/>
        <dbReference type="ChEBI" id="CHEBI:456216"/>
        <dbReference type="EC" id="2.7.11.1"/>
    </reaction>
</comment>
<reference evidence="22" key="1">
    <citation type="journal article" date="2023" name="Mol. Phylogenet. Evol.">
        <title>Genome-scale phylogeny and comparative genomics of the fungal order Sordariales.</title>
        <authorList>
            <person name="Hensen N."/>
            <person name="Bonometti L."/>
            <person name="Westerberg I."/>
            <person name="Brannstrom I.O."/>
            <person name="Guillou S."/>
            <person name="Cros-Aarteil S."/>
            <person name="Calhoun S."/>
            <person name="Haridas S."/>
            <person name="Kuo A."/>
            <person name="Mondo S."/>
            <person name="Pangilinan J."/>
            <person name="Riley R."/>
            <person name="LaButti K."/>
            <person name="Andreopoulos B."/>
            <person name="Lipzen A."/>
            <person name="Chen C."/>
            <person name="Yan M."/>
            <person name="Daum C."/>
            <person name="Ng V."/>
            <person name="Clum A."/>
            <person name="Steindorff A."/>
            <person name="Ohm R.A."/>
            <person name="Martin F."/>
            <person name="Silar P."/>
            <person name="Natvig D.O."/>
            <person name="Lalanne C."/>
            <person name="Gautier V."/>
            <person name="Ament-Velasquez S.L."/>
            <person name="Kruys A."/>
            <person name="Hutchinson M.I."/>
            <person name="Powell A.J."/>
            <person name="Barry K."/>
            <person name="Miller A.N."/>
            <person name="Grigoriev I.V."/>
            <person name="Debuchy R."/>
            <person name="Gladieux P."/>
            <person name="Hiltunen Thoren M."/>
            <person name="Johannesson H."/>
        </authorList>
    </citation>
    <scope>NUCLEOTIDE SEQUENCE</scope>
    <source>
        <strain evidence="22">CBS 955.72</strain>
    </source>
</reference>
<dbReference type="PANTHER" id="PTHR24348:SF22">
    <property type="entry name" value="NON-SPECIFIC SERINE_THREONINE PROTEIN KINASE"/>
    <property type="match status" value="1"/>
</dbReference>
<keyword evidence="13" id="KW-0072">Autophagy</keyword>
<dbReference type="SMART" id="SM00220">
    <property type="entry name" value="S_TKc"/>
    <property type="match status" value="1"/>
</dbReference>
<dbReference type="GO" id="GO:0000045">
    <property type="term" value="P:autophagosome assembly"/>
    <property type="evidence" value="ECO:0007669"/>
    <property type="project" value="TreeGrafter"/>
</dbReference>
<dbReference type="InterPro" id="IPR008271">
    <property type="entry name" value="Ser/Thr_kinase_AS"/>
</dbReference>
<comment type="subcellular location">
    <subcellularLocation>
        <location evidence="1">Cytoplasm</location>
    </subcellularLocation>
    <subcellularLocation>
        <location evidence="2">Preautophagosomal structure membrane</location>
        <topology evidence="2">Peripheral membrane protein</topology>
    </subcellularLocation>
</comment>
<dbReference type="Proteomes" id="UP001275084">
    <property type="component" value="Unassembled WGS sequence"/>
</dbReference>
<feature type="compositionally biased region" description="Low complexity" evidence="20">
    <location>
        <begin position="543"/>
        <end position="562"/>
    </location>
</feature>
<dbReference type="GO" id="GO:0034045">
    <property type="term" value="C:phagophore assembly site membrane"/>
    <property type="evidence" value="ECO:0007669"/>
    <property type="project" value="UniProtKB-SubCell"/>
</dbReference>
<dbReference type="GO" id="GO:0004674">
    <property type="term" value="F:protein serine/threonine kinase activity"/>
    <property type="evidence" value="ECO:0007669"/>
    <property type="project" value="UniProtKB-KW"/>
</dbReference>
<evidence type="ECO:0000256" key="1">
    <source>
        <dbReference type="ARBA" id="ARBA00004496"/>
    </source>
</evidence>
<keyword evidence="23" id="KW-1185">Reference proteome</keyword>
<feature type="domain" description="Protein kinase" evidence="21">
    <location>
        <begin position="23"/>
        <end position="328"/>
    </location>
</feature>
<gene>
    <name evidence="22" type="ORF">B0T25DRAFT_150791</name>
</gene>
<dbReference type="PROSITE" id="PS50011">
    <property type="entry name" value="PROTEIN_KINASE_DOM"/>
    <property type="match status" value="1"/>
</dbReference>
<evidence type="ECO:0000256" key="14">
    <source>
        <dbReference type="ARBA" id="ARBA00023136"/>
    </source>
</evidence>
<dbReference type="GO" id="GO:0015031">
    <property type="term" value="P:protein transport"/>
    <property type="evidence" value="ECO:0007669"/>
    <property type="project" value="UniProtKB-KW"/>
</dbReference>
<sequence>MAHRTAASSSRQAKPGSDSVGQFFIDQEIGKGSFAQVYSGRHKDTGALVAIKSVELARLNKKLKENLYGEIKILKTLRHPHIVALHDCVESGTHINLIMEYCELGDLSLFIKKRDRLITNPATHDIARKYPIVPNSGLNEVVTRHFLKQLASALKFLREGNFVHRDVKPQNLLLLPSPQWRDVNKTAKQILSASRDSLIPAAGLPSLPMLKLADFGFARVLPSTSLAETLCGSPLYMAPEILRYERYDAKADLWSVGTVLYEMVTGKPPFRAGNHVELLRRIEAAEDQIRFTREAVVSSDMKHLIRALLKRNPVERMTFENFFNHPVITGPIPGLVEDDIPKIERRSSREIRTSIKTDDSSGISRRPSVQRYTRDQEGGRDPRDHRDIGAPSSPKPTRRPSPLATPVDPKPNPLELIHVPGSRLSYSPRQEAAEGLGIRRPVLPASAPAQQTSYGGRRSSYVANDAIREAHPPSSSVLGDRVKQKTMGGRISEAERAAQAAQDVAFERDYVVVDKKHLEVNALADQISMYPQQPQSPKPGQMTRRSTQPATSASSQASSAPTRNLQLTTQSRNDPYRHGSYDSKPLSSSPGATSVISKAIQDASLRLFGFKYAPHIIGKGQSPPHIYNPFPTYPTPSASSVGLIADGKPGAPVDEDSRVAQCIEDYATRSDVVYGFAEVKYKQLIPLAPSMDHGLGGIPIGKISTEEDEGLTVEAIVSLSEEALVLYVKALSLLAKSMDIASLWWSRKSRPESGGSVHSAARDASNTQALAMRINSAVQWIRSRFNEVLEKAEIVRLKLIEAQKQLPEDHPSHPNNHPHEVASVSSSSADGVFLTIGISAEKLMYDRALDMSRAAAINEIANEDLPGCEISYVTAIRMLEAVIDQDDDHLPKRRVSGASKDDKTVAVREEITGEMNSDDQQSVQKVIQMVTGRLATVRKKLQMIARASKAQQQQQQQQQQQAQQHNMMRRRSGDITPRSVPIS</sequence>
<keyword evidence="14" id="KW-0472">Membrane</keyword>
<feature type="region of interest" description="Disordered" evidence="20">
    <location>
        <begin position="527"/>
        <end position="592"/>
    </location>
</feature>
<keyword evidence="10" id="KW-0418">Kinase</keyword>
<evidence type="ECO:0000256" key="20">
    <source>
        <dbReference type="SAM" id="MobiDB-lite"/>
    </source>
</evidence>
<feature type="region of interest" description="Disordered" evidence="20">
    <location>
        <begin position="334"/>
        <end position="432"/>
    </location>
</feature>
<protein>
    <recommendedName>
        <fullName evidence="4">non-specific serine/threonine protein kinase</fullName>
        <ecNumber evidence="4">2.7.11.1</ecNumber>
    </recommendedName>
    <alternativeName>
        <fullName evidence="15">Autophagy-related protein 1</fullName>
    </alternativeName>
</protein>
<feature type="binding site" evidence="19">
    <location>
        <position position="52"/>
    </location>
    <ligand>
        <name>ATP</name>
        <dbReference type="ChEBI" id="CHEBI:30616"/>
    </ligand>
</feature>
<comment type="catalytic activity">
    <reaction evidence="17">
        <text>L-seryl-[protein] + ATP = O-phospho-L-seryl-[protein] + ADP + H(+)</text>
        <dbReference type="Rhea" id="RHEA:17989"/>
        <dbReference type="Rhea" id="RHEA-COMP:9863"/>
        <dbReference type="Rhea" id="RHEA-COMP:11604"/>
        <dbReference type="ChEBI" id="CHEBI:15378"/>
        <dbReference type="ChEBI" id="CHEBI:29999"/>
        <dbReference type="ChEBI" id="CHEBI:30616"/>
        <dbReference type="ChEBI" id="CHEBI:83421"/>
        <dbReference type="ChEBI" id="CHEBI:456216"/>
        <dbReference type="EC" id="2.7.11.1"/>
    </reaction>
</comment>
<evidence type="ECO:0000256" key="15">
    <source>
        <dbReference type="ARBA" id="ARBA00030237"/>
    </source>
</evidence>
<dbReference type="EMBL" id="JAUIQD010000003">
    <property type="protein sequence ID" value="KAK3357215.1"/>
    <property type="molecule type" value="Genomic_DNA"/>
</dbReference>
<dbReference type="GO" id="GO:0005829">
    <property type="term" value="C:cytosol"/>
    <property type="evidence" value="ECO:0007669"/>
    <property type="project" value="TreeGrafter"/>
</dbReference>
<dbReference type="PROSITE" id="PS00107">
    <property type="entry name" value="PROTEIN_KINASE_ATP"/>
    <property type="match status" value="1"/>
</dbReference>
<evidence type="ECO:0000256" key="12">
    <source>
        <dbReference type="ARBA" id="ARBA00022927"/>
    </source>
</evidence>
<dbReference type="PROSITE" id="PS00108">
    <property type="entry name" value="PROTEIN_KINASE_ST"/>
    <property type="match status" value="1"/>
</dbReference>
<dbReference type="Pfam" id="PF12063">
    <property type="entry name" value="ATG1-like_MIT1"/>
    <property type="match status" value="1"/>
</dbReference>
<dbReference type="GO" id="GO:0061709">
    <property type="term" value="P:reticulophagy"/>
    <property type="evidence" value="ECO:0007669"/>
    <property type="project" value="TreeGrafter"/>
</dbReference>
<dbReference type="PANTHER" id="PTHR24348">
    <property type="entry name" value="SERINE/THREONINE-PROTEIN KINASE UNC-51-RELATED"/>
    <property type="match status" value="1"/>
</dbReference>
<reference evidence="22" key="2">
    <citation type="submission" date="2023-06" db="EMBL/GenBank/DDBJ databases">
        <authorList>
            <consortium name="Lawrence Berkeley National Laboratory"/>
            <person name="Haridas S."/>
            <person name="Hensen N."/>
            <person name="Bonometti L."/>
            <person name="Westerberg I."/>
            <person name="Brannstrom I.O."/>
            <person name="Guillou S."/>
            <person name="Cros-Aarteil S."/>
            <person name="Calhoun S."/>
            <person name="Kuo A."/>
            <person name="Mondo S."/>
            <person name="Pangilinan J."/>
            <person name="Riley R."/>
            <person name="Labutti K."/>
            <person name="Andreopoulos B."/>
            <person name="Lipzen A."/>
            <person name="Chen C."/>
            <person name="Yanf M."/>
            <person name="Daum C."/>
            <person name="Ng V."/>
            <person name="Clum A."/>
            <person name="Steindorff A."/>
            <person name="Ohm R."/>
            <person name="Martin F."/>
            <person name="Silar P."/>
            <person name="Natvig D."/>
            <person name="Lalanne C."/>
            <person name="Gautier V."/>
            <person name="Ament-Velasquez S.L."/>
            <person name="Kruys A."/>
            <person name="Hutchinson M.I."/>
            <person name="Powell A.J."/>
            <person name="Barry K."/>
            <person name="Miller A.N."/>
            <person name="Grigoriev I.V."/>
            <person name="Debuchy R."/>
            <person name="Gladieux P."/>
            <person name="Thoren M.H."/>
            <person name="Johannesson H."/>
        </authorList>
    </citation>
    <scope>NUCLEOTIDE SEQUENCE</scope>
    <source>
        <strain evidence="22">CBS 955.72</strain>
    </source>
</reference>
<dbReference type="InterPro" id="IPR011009">
    <property type="entry name" value="Kinase-like_dom_sf"/>
</dbReference>
<dbReference type="InterPro" id="IPR000719">
    <property type="entry name" value="Prot_kinase_dom"/>
</dbReference>
<dbReference type="GO" id="GO:0042594">
    <property type="term" value="P:response to starvation"/>
    <property type="evidence" value="ECO:0007669"/>
    <property type="project" value="TreeGrafter"/>
</dbReference>
<evidence type="ECO:0000256" key="3">
    <source>
        <dbReference type="ARBA" id="ARBA00011138"/>
    </source>
</evidence>
<comment type="similarity">
    <text evidence="18">Belongs to the protein kinase superfamily. Ser/Thr protein kinase family. APG1/unc-51/ULK1 subfamily.</text>
</comment>
<evidence type="ECO:0000256" key="6">
    <source>
        <dbReference type="ARBA" id="ARBA00022490"/>
    </source>
</evidence>
<feature type="compositionally biased region" description="Basic and acidic residues" evidence="20">
    <location>
        <begin position="372"/>
        <end position="388"/>
    </location>
</feature>
<dbReference type="Pfam" id="PF00069">
    <property type="entry name" value="Pkinase"/>
    <property type="match status" value="1"/>
</dbReference>
<feature type="compositionally biased region" description="Low complexity" evidence="20">
    <location>
        <begin position="950"/>
        <end position="964"/>
    </location>
</feature>
<keyword evidence="9 19" id="KW-0547">Nucleotide-binding</keyword>
<dbReference type="AlphaFoldDB" id="A0AAJ0HLU5"/>
<evidence type="ECO:0000256" key="16">
    <source>
        <dbReference type="ARBA" id="ARBA00047899"/>
    </source>
</evidence>
<evidence type="ECO:0000313" key="22">
    <source>
        <dbReference type="EMBL" id="KAK3357215.1"/>
    </source>
</evidence>
<evidence type="ECO:0000256" key="10">
    <source>
        <dbReference type="ARBA" id="ARBA00022777"/>
    </source>
</evidence>
<evidence type="ECO:0000256" key="19">
    <source>
        <dbReference type="PROSITE-ProRule" id="PRU10141"/>
    </source>
</evidence>
<accession>A0AAJ0HLU5</accession>
<dbReference type="FunFam" id="1.10.510.10:FF:000817">
    <property type="entry name" value="Serine/threonine-protein kinase ATG1"/>
    <property type="match status" value="1"/>
</dbReference>
<evidence type="ECO:0000313" key="23">
    <source>
        <dbReference type="Proteomes" id="UP001275084"/>
    </source>
</evidence>
<dbReference type="Pfam" id="PF21127">
    <property type="entry name" value="ATG1-like_MIT2"/>
    <property type="match status" value="1"/>
</dbReference>
<evidence type="ECO:0000259" key="21">
    <source>
        <dbReference type="PROSITE" id="PS50011"/>
    </source>
</evidence>
<dbReference type="GO" id="GO:0005776">
    <property type="term" value="C:autophagosome"/>
    <property type="evidence" value="ECO:0007669"/>
    <property type="project" value="TreeGrafter"/>
</dbReference>
<dbReference type="InterPro" id="IPR045269">
    <property type="entry name" value="Atg1-like"/>
</dbReference>
<evidence type="ECO:0000256" key="9">
    <source>
        <dbReference type="ARBA" id="ARBA00022741"/>
    </source>
</evidence>
<feature type="region of interest" description="Disordered" evidence="20">
    <location>
        <begin position="944"/>
        <end position="983"/>
    </location>
</feature>
<evidence type="ECO:0000256" key="7">
    <source>
        <dbReference type="ARBA" id="ARBA00022527"/>
    </source>
</evidence>
<dbReference type="InterPro" id="IPR017441">
    <property type="entry name" value="Protein_kinase_ATP_BS"/>
</dbReference>
<organism evidence="22 23">
    <name type="scientific">Lasiosphaeria hispida</name>
    <dbReference type="NCBI Taxonomy" id="260671"/>
    <lineage>
        <taxon>Eukaryota</taxon>
        <taxon>Fungi</taxon>
        <taxon>Dikarya</taxon>
        <taxon>Ascomycota</taxon>
        <taxon>Pezizomycotina</taxon>
        <taxon>Sordariomycetes</taxon>
        <taxon>Sordariomycetidae</taxon>
        <taxon>Sordariales</taxon>
        <taxon>Lasiosphaeriaceae</taxon>
        <taxon>Lasiosphaeria</taxon>
    </lineage>
</organism>
<dbReference type="InterPro" id="IPR048941">
    <property type="entry name" value="ATG1-like_MIT2"/>
</dbReference>
<comment type="caution">
    <text evidence="22">The sequence shown here is derived from an EMBL/GenBank/DDBJ whole genome shotgun (WGS) entry which is preliminary data.</text>
</comment>
<comment type="subunit">
    <text evidence="3">Homodimer. Forms a ternary complex with ATG13 and ATG17.</text>
</comment>
<proteinExistence type="inferred from homology"/>
<keyword evidence="5" id="KW-0813">Transport</keyword>
<feature type="compositionally biased region" description="Polar residues" evidence="20">
    <location>
        <begin position="563"/>
        <end position="573"/>
    </location>
</feature>
<dbReference type="Gene3D" id="1.10.510.10">
    <property type="entry name" value="Transferase(Phosphotransferase) domain 1"/>
    <property type="match status" value="1"/>
</dbReference>
<keyword evidence="11 19" id="KW-0067">ATP-binding</keyword>
<evidence type="ECO:0000256" key="13">
    <source>
        <dbReference type="ARBA" id="ARBA00023006"/>
    </source>
</evidence>
<dbReference type="CDD" id="cd14009">
    <property type="entry name" value="STKc_ATG1_ULK_like"/>
    <property type="match status" value="1"/>
</dbReference>